<evidence type="ECO:0000313" key="5">
    <source>
        <dbReference type="EMBL" id="RKT78607.1"/>
    </source>
</evidence>
<evidence type="ECO:0000256" key="1">
    <source>
        <dbReference type="ARBA" id="ARBA00006976"/>
    </source>
</evidence>
<dbReference type="CDD" id="cd02042">
    <property type="entry name" value="ParAB_family"/>
    <property type="match status" value="1"/>
</dbReference>
<dbReference type="InterPro" id="IPR025669">
    <property type="entry name" value="AAA_dom"/>
</dbReference>
<feature type="compositionally biased region" description="Low complexity" evidence="3">
    <location>
        <begin position="12"/>
        <end position="22"/>
    </location>
</feature>
<evidence type="ECO:0000313" key="6">
    <source>
        <dbReference type="Proteomes" id="UP000278440"/>
    </source>
</evidence>
<accession>A0A495XWG0</accession>
<dbReference type="EMBL" id="RBXT01000001">
    <property type="protein sequence ID" value="RKT78607.1"/>
    <property type="molecule type" value="Genomic_DNA"/>
</dbReference>
<evidence type="ECO:0000256" key="2">
    <source>
        <dbReference type="ARBA" id="ARBA00059092"/>
    </source>
</evidence>
<sequence length="301" mass="31168">MVGAGGAPDRLAAMASTRTTGTRARRKPAARTTRSGPVVLALANQKGGVAKTTSVASLGAAFAEHGLRVLLVDLDPQACLTFSLGVDPDAVEASVHDVLTGGAALADVVVPCDDGVDLVPSTIDLAGAEAMLLGRPGREYVLRTALDALADAVDTDADTDDERPYDVVLLDCSPSLGVLTLNALTAADGLVVPMPCEMLSHRGVGQLLDTVADVQQILNPDLAVWGILPTLFDGRSTHAREVLGDVGERYELPVLSPPIPKTVRFAEAPAVGRSILATARTSKGAQAYREVAGSLLPRLAR</sequence>
<dbReference type="FunFam" id="3.40.50.300:FF:000285">
    <property type="entry name" value="Sporulation initiation inhibitor Soj"/>
    <property type="match status" value="1"/>
</dbReference>
<dbReference type="InterPro" id="IPR027417">
    <property type="entry name" value="P-loop_NTPase"/>
</dbReference>
<dbReference type="AlphaFoldDB" id="A0A495XWG0"/>
<name>A0A495XWG0_9MICO</name>
<dbReference type="Gene3D" id="3.40.50.300">
    <property type="entry name" value="P-loop containing nucleotide triphosphate hydrolases"/>
    <property type="match status" value="1"/>
</dbReference>
<dbReference type="Proteomes" id="UP000278440">
    <property type="component" value="Unassembled WGS sequence"/>
</dbReference>
<proteinExistence type="inferred from homology"/>
<dbReference type="Pfam" id="PF13614">
    <property type="entry name" value="AAA_31"/>
    <property type="match status" value="1"/>
</dbReference>
<feature type="domain" description="AAA" evidence="4">
    <location>
        <begin position="39"/>
        <end position="223"/>
    </location>
</feature>
<dbReference type="SUPFAM" id="SSF52540">
    <property type="entry name" value="P-loop containing nucleoside triphosphate hydrolases"/>
    <property type="match status" value="1"/>
</dbReference>
<comment type="function">
    <text evidence="2">May play a role in septum formation.</text>
</comment>
<feature type="region of interest" description="Disordered" evidence="3">
    <location>
        <begin position="1"/>
        <end position="34"/>
    </location>
</feature>
<comment type="caution">
    <text evidence="5">The sequence shown here is derived from an EMBL/GenBank/DDBJ whole genome shotgun (WGS) entry which is preliminary data.</text>
</comment>
<dbReference type="PANTHER" id="PTHR13696:SF99">
    <property type="entry name" value="COBYRINIC ACID AC-DIAMIDE SYNTHASE"/>
    <property type="match status" value="1"/>
</dbReference>
<dbReference type="PANTHER" id="PTHR13696">
    <property type="entry name" value="P-LOOP CONTAINING NUCLEOSIDE TRIPHOSPHATE HYDROLASE"/>
    <property type="match status" value="1"/>
</dbReference>
<reference evidence="5 6" key="1">
    <citation type="submission" date="2018-10" db="EMBL/GenBank/DDBJ databases">
        <title>Sequencing the genomes of 1000 actinobacteria strains.</title>
        <authorList>
            <person name="Klenk H.-P."/>
        </authorList>
    </citation>
    <scope>NUCLEOTIDE SEQUENCE [LARGE SCALE GENOMIC DNA]</scope>
    <source>
        <strain evidence="5 6">DSM 44267</strain>
    </source>
</reference>
<evidence type="ECO:0000259" key="4">
    <source>
        <dbReference type="Pfam" id="PF13614"/>
    </source>
</evidence>
<keyword evidence="6" id="KW-1185">Reference proteome</keyword>
<comment type="similarity">
    <text evidence="1">Belongs to the ParA family.</text>
</comment>
<dbReference type="InterPro" id="IPR050678">
    <property type="entry name" value="DNA_Partitioning_ATPase"/>
</dbReference>
<gene>
    <name evidence="5" type="ORF">DFJ68_2055</name>
</gene>
<evidence type="ECO:0000256" key="3">
    <source>
        <dbReference type="SAM" id="MobiDB-lite"/>
    </source>
</evidence>
<organism evidence="5 6">
    <name type="scientific">Terracoccus luteus</name>
    <dbReference type="NCBI Taxonomy" id="53356"/>
    <lineage>
        <taxon>Bacteria</taxon>
        <taxon>Bacillati</taxon>
        <taxon>Actinomycetota</taxon>
        <taxon>Actinomycetes</taxon>
        <taxon>Micrococcales</taxon>
        <taxon>Intrasporangiaceae</taxon>
        <taxon>Terracoccus</taxon>
    </lineage>
</organism>
<protein>
    <submittedName>
        <fullName evidence="5">Chromosome partitioning protein</fullName>
    </submittedName>
</protein>